<dbReference type="SMART" id="SM00349">
    <property type="entry name" value="KRAB"/>
    <property type="match status" value="1"/>
</dbReference>
<evidence type="ECO:0000256" key="11">
    <source>
        <dbReference type="PROSITE-ProRule" id="PRU00042"/>
    </source>
</evidence>
<evidence type="ECO:0000256" key="2">
    <source>
        <dbReference type="ARBA" id="ARBA00006991"/>
    </source>
</evidence>
<feature type="domain" description="C2H2-type" evidence="13">
    <location>
        <begin position="309"/>
        <end position="336"/>
    </location>
</feature>
<evidence type="ECO:0000256" key="3">
    <source>
        <dbReference type="ARBA" id="ARBA00022723"/>
    </source>
</evidence>
<dbReference type="PANTHER" id="PTHR24384:SF243">
    <property type="entry name" value="ZINC FINGER PROTEIN 777"/>
    <property type="match status" value="1"/>
</dbReference>
<dbReference type="GeneID" id="117368604"/>
<dbReference type="Gene3D" id="6.10.140.140">
    <property type="match status" value="1"/>
</dbReference>
<reference evidence="16" key="1">
    <citation type="submission" date="2025-08" db="UniProtKB">
        <authorList>
            <consortium name="RefSeq"/>
        </authorList>
    </citation>
    <scope>IDENTIFICATION</scope>
</reference>
<keyword evidence="15" id="KW-1185">Reference proteome</keyword>
<evidence type="ECO:0000256" key="9">
    <source>
        <dbReference type="ARBA" id="ARBA00023163"/>
    </source>
</evidence>
<dbReference type="InterPro" id="IPR036236">
    <property type="entry name" value="Znf_C2H2_sf"/>
</dbReference>
<feature type="domain" description="C2H2-type" evidence="13">
    <location>
        <begin position="391"/>
        <end position="415"/>
    </location>
</feature>
<dbReference type="FunFam" id="3.30.160.60:FF:002090">
    <property type="entry name" value="Zinc finger protein 473"/>
    <property type="match status" value="1"/>
</dbReference>
<dbReference type="InterPro" id="IPR050752">
    <property type="entry name" value="C2H2-ZF_domain"/>
</dbReference>
<dbReference type="FunFam" id="3.30.160.60:FF:000065">
    <property type="entry name" value="B-cell CLL/lymphoma 6, member B"/>
    <property type="match status" value="1"/>
</dbReference>
<name>A0A6P8SPQ5_GEOSA</name>
<dbReference type="PANTHER" id="PTHR24384">
    <property type="entry name" value="FINGER PUTATIVE TRANSCRIPTION FACTOR FAMILY-RELATED"/>
    <property type="match status" value="1"/>
</dbReference>
<dbReference type="Pfam" id="PF01352">
    <property type="entry name" value="KRAB"/>
    <property type="match status" value="1"/>
</dbReference>
<dbReference type="RefSeq" id="XP_033818223.1">
    <property type="nucleotide sequence ID" value="XM_033962332.1"/>
</dbReference>
<keyword evidence="9" id="KW-0804">Transcription</keyword>
<dbReference type="FunFam" id="3.30.160.60:FF:001035">
    <property type="entry name" value="zinc finger protein 697"/>
    <property type="match status" value="1"/>
</dbReference>
<accession>A0A6P8SPQ5</accession>
<evidence type="ECO:0000256" key="7">
    <source>
        <dbReference type="ARBA" id="ARBA00023015"/>
    </source>
</evidence>
<sequence>MRGSQRLIILFQVSVTFKDVAAHFSEEEWEGLEEWQKEFYRKVMLEVHEALISLGYGILNSDIIFRVKQRDKLYSKDWQDVDGGRSARTSSRRLMAVQPEIVLRIQAEEAKDLGDHWVTDGTGASAAETGVPVFNPDLSLWIVKEEETGLSDGPAGGGKAEIPGKEQGSQKKTEEEGDQLLEKSVQNLNPQESFLEKEKDCVLECSGLERPDSQWIPGIPLAYREDQNVGSGGEFDLLRGILEQPRSIAGGRDSGQNWSDDASRGHLLLLQQKPHQGDKPYMCTECGKGFSRSTQLKDHWRTHTGERPYKCTECGKGFSRSTQLKDHRRTHTGERPYKCRECGKSFSHSSNLNHHRRTHTGERPHPCPQCHKRFSQNSDLIRHQRTHTGPYKCPICNRSFTQKSFLALHEKTHMD</sequence>
<dbReference type="Proteomes" id="UP000515159">
    <property type="component" value="Chromosome 10"/>
</dbReference>
<feature type="domain" description="C2H2-type" evidence="13">
    <location>
        <begin position="365"/>
        <end position="392"/>
    </location>
</feature>
<dbReference type="GO" id="GO:0008270">
    <property type="term" value="F:zinc ion binding"/>
    <property type="evidence" value="ECO:0007669"/>
    <property type="project" value="UniProtKB-KW"/>
</dbReference>
<dbReference type="Gene3D" id="3.30.160.60">
    <property type="entry name" value="Classic Zinc Finger"/>
    <property type="match status" value="5"/>
</dbReference>
<feature type="domain" description="KRAB" evidence="14">
    <location>
        <begin position="15"/>
        <end position="86"/>
    </location>
</feature>
<keyword evidence="7" id="KW-0805">Transcription regulation</keyword>
<feature type="domain" description="C2H2-type" evidence="13">
    <location>
        <begin position="337"/>
        <end position="364"/>
    </location>
</feature>
<feature type="domain" description="C2H2-type" evidence="13">
    <location>
        <begin position="281"/>
        <end position="308"/>
    </location>
</feature>
<keyword evidence="10" id="KW-0539">Nucleus</keyword>
<feature type="region of interest" description="Disordered" evidence="12">
    <location>
        <begin position="148"/>
        <end position="178"/>
    </location>
</feature>
<dbReference type="GO" id="GO:0000978">
    <property type="term" value="F:RNA polymerase II cis-regulatory region sequence-specific DNA binding"/>
    <property type="evidence" value="ECO:0007669"/>
    <property type="project" value="TreeGrafter"/>
</dbReference>
<protein>
    <submittedName>
        <fullName evidence="16">Zinc finger protein 135-like</fullName>
    </submittedName>
</protein>
<dbReference type="FunFam" id="3.30.160.60:FF:000029">
    <property type="entry name" value="GLI family zinc finger 4"/>
    <property type="match status" value="1"/>
</dbReference>
<keyword evidence="3" id="KW-0479">Metal-binding</keyword>
<keyword evidence="4" id="KW-0677">Repeat</keyword>
<dbReference type="CDD" id="cd07765">
    <property type="entry name" value="KRAB_A-box"/>
    <property type="match status" value="1"/>
</dbReference>
<evidence type="ECO:0000256" key="4">
    <source>
        <dbReference type="ARBA" id="ARBA00022737"/>
    </source>
</evidence>
<evidence type="ECO:0000313" key="16">
    <source>
        <dbReference type="RefSeq" id="XP_033818223.1"/>
    </source>
</evidence>
<comment type="subcellular location">
    <subcellularLocation>
        <location evidence="1">Nucleus</location>
    </subcellularLocation>
</comment>
<evidence type="ECO:0000256" key="1">
    <source>
        <dbReference type="ARBA" id="ARBA00004123"/>
    </source>
</evidence>
<evidence type="ECO:0000256" key="5">
    <source>
        <dbReference type="ARBA" id="ARBA00022771"/>
    </source>
</evidence>
<dbReference type="FunCoup" id="A0A6P8SPQ5">
    <property type="interactions" value="369"/>
</dbReference>
<evidence type="ECO:0000259" key="14">
    <source>
        <dbReference type="PROSITE" id="PS50805"/>
    </source>
</evidence>
<dbReference type="GO" id="GO:0005634">
    <property type="term" value="C:nucleus"/>
    <property type="evidence" value="ECO:0007669"/>
    <property type="project" value="UniProtKB-SubCell"/>
</dbReference>
<evidence type="ECO:0000256" key="10">
    <source>
        <dbReference type="ARBA" id="ARBA00023242"/>
    </source>
</evidence>
<dbReference type="KEGG" id="gsh:117368604"/>
<dbReference type="InParanoid" id="A0A6P8SPQ5"/>
<dbReference type="PROSITE" id="PS50157">
    <property type="entry name" value="ZINC_FINGER_C2H2_2"/>
    <property type="match status" value="5"/>
</dbReference>
<comment type="similarity">
    <text evidence="2">Belongs to the krueppel C2H2-type zinc-finger protein family.</text>
</comment>
<dbReference type="SMART" id="SM00355">
    <property type="entry name" value="ZnF_C2H2"/>
    <property type="match status" value="5"/>
</dbReference>
<dbReference type="PROSITE" id="PS50805">
    <property type="entry name" value="KRAB"/>
    <property type="match status" value="1"/>
</dbReference>
<evidence type="ECO:0000256" key="12">
    <source>
        <dbReference type="SAM" id="MobiDB-lite"/>
    </source>
</evidence>
<dbReference type="SUPFAM" id="SSF57667">
    <property type="entry name" value="beta-beta-alpha zinc fingers"/>
    <property type="match status" value="3"/>
</dbReference>
<organism evidence="15 16">
    <name type="scientific">Geotrypetes seraphini</name>
    <name type="common">Gaboon caecilian</name>
    <name type="synonym">Caecilia seraphini</name>
    <dbReference type="NCBI Taxonomy" id="260995"/>
    <lineage>
        <taxon>Eukaryota</taxon>
        <taxon>Metazoa</taxon>
        <taxon>Chordata</taxon>
        <taxon>Craniata</taxon>
        <taxon>Vertebrata</taxon>
        <taxon>Euteleostomi</taxon>
        <taxon>Amphibia</taxon>
        <taxon>Gymnophiona</taxon>
        <taxon>Geotrypetes</taxon>
    </lineage>
</organism>
<dbReference type="InterPro" id="IPR013087">
    <property type="entry name" value="Znf_C2H2_type"/>
</dbReference>
<dbReference type="AlphaFoldDB" id="A0A6P8SPQ5"/>
<keyword evidence="5 11" id="KW-0863">Zinc-finger</keyword>
<dbReference type="InterPro" id="IPR001909">
    <property type="entry name" value="KRAB"/>
</dbReference>
<feature type="compositionally biased region" description="Basic and acidic residues" evidence="12">
    <location>
        <begin position="162"/>
        <end position="174"/>
    </location>
</feature>
<keyword evidence="6" id="KW-0862">Zinc</keyword>
<dbReference type="OrthoDB" id="8113227at2759"/>
<evidence type="ECO:0000313" key="15">
    <source>
        <dbReference type="Proteomes" id="UP000515159"/>
    </source>
</evidence>
<dbReference type="PROSITE" id="PS00028">
    <property type="entry name" value="ZINC_FINGER_C2H2_1"/>
    <property type="match status" value="5"/>
</dbReference>
<dbReference type="FunFam" id="3.30.160.60:FF:002343">
    <property type="entry name" value="Zinc finger protein 33A"/>
    <property type="match status" value="1"/>
</dbReference>
<evidence type="ECO:0000256" key="8">
    <source>
        <dbReference type="ARBA" id="ARBA00023125"/>
    </source>
</evidence>
<dbReference type="InterPro" id="IPR036051">
    <property type="entry name" value="KRAB_dom_sf"/>
</dbReference>
<keyword evidence="8" id="KW-0238">DNA-binding</keyword>
<dbReference type="GO" id="GO:0000981">
    <property type="term" value="F:DNA-binding transcription factor activity, RNA polymerase II-specific"/>
    <property type="evidence" value="ECO:0007669"/>
    <property type="project" value="TreeGrafter"/>
</dbReference>
<dbReference type="Pfam" id="PF00096">
    <property type="entry name" value="zf-C2H2"/>
    <property type="match status" value="5"/>
</dbReference>
<gene>
    <name evidence="16" type="primary">LOC117368604</name>
</gene>
<evidence type="ECO:0000259" key="13">
    <source>
        <dbReference type="PROSITE" id="PS50157"/>
    </source>
</evidence>
<dbReference type="SUPFAM" id="SSF109640">
    <property type="entry name" value="KRAB domain (Kruppel-associated box)"/>
    <property type="match status" value="1"/>
</dbReference>
<evidence type="ECO:0000256" key="6">
    <source>
        <dbReference type="ARBA" id="ARBA00022833"/>
    </source>
</evidence>
<proteinExistence type="inferred from homology"/>